<dbReference type="SUPFAM" id="SSF69118">
    <property type="entry name" value="AhpD-like"/>
    <property type="match status" value="1"/>
</dbReference>
<dbReference type="KEGG" id="dal:Dalk_0156"/>
<keyword evidence="2" id="KW-1185">Reference proteome</keyword>
<dbReference type="Proteomes" id="UP000000739">
    <property type="component" value="Chromosome"/>
</dbReference>
<sequence length="175" mass="19292">MPLLKTVKPEEATGVTKEAYSIFENMGAPVALPMQMMSISPFFVEAQGNGLKYYISHPNLKFPLLAHIRMLVAYNEGYEYCIALNEGMLKMLGGLSQEDVDAVKADPSKAKLDDKDKAMLLYVLKVTQDPAMSSAEDIAALKDMGWAEQDIFEAVQHGLGMITAGMAFKIFKMSE</sequence>
<dbReference type="eggNOG" id="COG2128">
    <property type="taxonomic scope" value="Bacteria"/>
</dbReference>
<dbReference type="AlphaFoldDB" id="B8FMJ9"/>
<organism evidence="1 2">
    <name type="scientific">Desulfatibacillum aliphaticivorans</name>
    <dbReference type="NCBI Taxonomy" id="218208"/>
    <lineage>
        <taxon>Bacteria</taxon>
        <taxon>Pseudomonadati</taxon>
        <taxon>Thermodesulfobacteriota</taxon>
        <taxon>Desulfobacteria</taxon>
        <taxon>Desulfobacterales</taxon>
        <taxon>Desulfatibacillaceae</taxon>
        <taxon>Desulfatibacillum</taxon>
    </lineage>
</organism>
<dbReference type="Gene3D" id="1.20.1290.10">
    <property type="entry name" value="AhpD-like"/>
    <property type="match status" value="1"/>
</dbReference>
<evidence type="ECO:0000313" key="2">
    <source>
        <dbReference type="Proteomes" id="UP000000739"/>
    </source>
</evidence>
<dbReference type="RefSeq" id="WP_012609306.1">
    <property type="nucleotide sequence ID" value="NC_011768.1"/>
</dbReference>
<proteinExistence type="predicted"/>
<name>B8FMJ9_DESAL</name>
<gene>
    <name evidence="1" type="ordered locus">Dalk_0156</name>
</gene>
<evidence type="ECO:0008006" key="3">
    <source>
        <dbReference type="Google" id="ProtNLM"/>
    </source>
</evidence>
<evidence type="ECO:0000313" key="1">
    <source>
        <dbReference type="EMBL" id="ACL01866.1"/>
    </source>
</evidence>
<dbReference type="EMBL" id="CP001322">
    <property type="protein sequence ID" value="ACL01866.1"/>
    <property type="molecule type" value="Genomic_DNA"/>
</dbReference>
<accession>B8FMJ9</accession>
<reference evidence="1 2" key="1">
    <citation type="journal article" date="2012" name="Environ. Microbiol.">
        <title>The genome sequence of Desulfatibacillum alkenivorans AK-01: a blueprint for anaerobic alkane oxidation.</title>
        <authorList>
            <person name="Callaghan A.V."/>
            <person name="Morris B.E."/>
            <person name="Pereira I.A."/>
            <person name="McInerney M.J."/>
            <person name="Austin R.N."/>
            <person name="Groves J.T."/>
            <person name="Kukor J.J."/>
            <person name="Suflita J.M."/>
            <person name="Young L.Y."/>
            <person name="Zylstra G.J."/>
            <person name="Wawrik B."/>
        </authorList>
    </citation>
    <scope>NUCLEOTIDE SEQUENCE [LARGE SCALE GENOMIC DNA]</scope>
    <source>
        <strain evidence="1 2">AK-01</strain>
    </source>
</reference>
<dbReference type="InterPro" id="IPR029032">
    <property type="entry name" value="AhpD-like"/>
</dbReference>
<protein>
    <recommendedName>
        <fullName evidence="3">Carboxymuconolactone decarboxylase</fullName>
    </recommendedName>
</protein>
<dbReference type="HOGENOM" id="CLU_082760_4_3_7"/>